<keyword evidence="4 8" id="KW-0418">Kinase</keyword>
<dbReference type="SMART" id="SM00220">
    <property type="entry name" value="S_TKc"/>
    <property type="match status" value="1"/>
</dbReference>
<evidence type="ECO:0000259" key="7">
    <source>
        <dbReference type="PROSITE" id="PS51285"/>
    </source>
</evidence>
<dbReference type="PROSITE" id="PS51285">
    <property type="entry name" value="AGC_KINASE_CTER"/>
    <property type="match status" value="1"/>
</dbReference>
<dbReference type="OMA" id="HYLTIVY"/>
<dbReference type="RefSeq" id="XP_004024366.1">
    <property type="nucleotide sequence ID" value="XM_004024317.1"/>
</dbReference>
<dbReference type="Proteomes" id="UP000008983">
    <property type="component" value="Unassembled WGS sequence"/>
</dbReference>
<feature type="domain" description="Protein kinase" evidence="6">
    <location>
        <begin position="1"/>
        <end position="182"/>
    </location>
</feature>
<evidence type="ECO:0000256" key="3">
    <source>
        <dbReference type="ARBA" id="ARBA00022741"/>
    </source>
</evidence>
<dbReference type="InterPro" id="IPR008271">
    <property type="entry name" value="Ser/Thr_kinase_AS"/>
</dbReference>
<dbReference type="PROSITE" id="PS50011">
    <property type="entry name" value="PROTEIN_KINASE_DOM"/>
    <property type="match status" value="1"/>
</dbReference>
<accession>G0R4Z3</accession>
<evidence type="ECO:0000313" key="8">
    <source>
        <dbReference type="EMBL" id="EGR27456.1"/>
    </source>
</evidence>
<keyword evidence="9" id="KW-1185">Reference proteome</keyword>
<dbReference type="FunFam" id="1.10.510.10:FF:000454">
    <property type="entry name" value="Uncharacterized protein"/>
    <property type="match status" value="1"/>
</dbReference>
<feature type="domain" description="AGC-kinase C-terminal" evidence="7">
    <location>
        <begin position="183"/>
        <end position="257"/>
    </location>
</feature>
<dbReference type="EMBL" id="GL984359">
    <property type="protein sequence ID" value="EGR27456.1"/>
    <property type="molecule type" value="Genomic_DNA"/>
</dbReference>
<sequence>MDLVSGGDLRYHIGIQYRFTEKQAQFFIVCIVLSLEYLHNNNIIHRDLKPENLVLDTNGYLKLTDLGVARVFKEDNFQDTSGTPGYMAPEVMCRQNHTFAVDYYALGVICYELMLGRRPYLGRNRKEIKEQILSKQVQIKRQEIPDGWSLEAADFINRLIQRKPANRLGFLGAKEIKSHPFLANIDWNKVLNQEMLAPYLPQDIQDNQEYIQQISVDGLESNEELIQQNSILLRKDSVQSLFAQYNYSVLNRKEIYTGSTNNTNNTNSDRFL</sequence>
<keyword evidence="3" id="KW-0547">Nucleotide-binding</keyword>
<dbReference type="EC" id="2.7.11.13" evidence="8"/>
<proteinExistence type="predicted"/>
<evidence type="ECO:0000256" key="5">
    <source>
        <dbReference type="ARBA" id="ARBA00022840"/>
    </source>
</evidence>
<dbReference type="AlphaFoldDB" id="G0R4Z3"/>
<dbReference type="InParanoid" id="G0R4Z3"/>
<dbReference type="Pfam" id="PF00069">
    <property type="entry name" value="Pkinase"/>
    <property type="match status" value="1"/>
</dbReference>
<name>G0R4Z3_ICHMU</name>
<dbReference type="GO" id="GO:0005524">
    <property type="term" value="F:ATP binding"/>
    <property type="evidence" value="ECO:0007669"/>
    <property type="project" value="UniProtKB-KW"/>
</dbReference>
<dbReference type="SUPFAM" id="SSF56112">
    <property type="entry name" value="Protein kinase-like (PK-like)"/>
    <property type="match status" value="1"/>
</dbReference>
<dbReference type="InterPro" id="IPR011009">
    <property type="entry name" value="Kinase-like_dom_sf"/>
</dbReference>
<dbReference type="PROSITE" id="PS00108">
    <property type="entry name" value="PROTEIN_KINASE_ST"/>
    <property type="match status" value="1"/>
</dbReference>
<evidence type="ECO:0000259" key="6">
    <source>
        <dbReference type="PROSITE" id="PS50011"/>
    </source>
</evidence>
<dbReference type="GeneID" id="14903528"/>
<keyword evidence="1" id="KW-0723">Serine/threonine-protein kinase</keyword>
<gene>
    <name evidence="8" type="ORF">IMG5_195680</name>
</gene>
<dbReference type="eggNOG" id="KOG0603">
    <property type="taxonomic scope" value="Eukaryota"/>
</dbReference>
<dbReference type="PANTHER" id="PTHR24351">
    <property type="entry name" value="RIBOSOMAL PROTEIN S6 KINASE"/>
    <property type="match status" value="1"/>
</dbReference>
<dbReference type="OrthoDB" id="354826at2759"/>
<keyword evidence="5" id="KW-0067">ATP-binding</keyword>
<dbReference type="InterPro" id="IPR000961">
    <property type="entry name" value="AGC-kinase_C"/>
</dbReference>
<evidence type="ECO:0000256" key="2">
    <source>
        <dbReference type="ARBA" id="ARBA00022679"/>
    </source>
</evidence>
<dbReference type="STRING" id="857967.G0R4Z3"/>
<keyword evidence="2 8" id="KW-0808">Transferase</keyword>
<evidence type="ECO:0000313" key="9">
    <source>
        <dbReference type="Proteomes" id="UP000008983"/>
    </source>
</evidence>
<evidence type="ECO:0000256" key="4">
    <source>
        <dbReference type="ARBA" id="ARBA00022777"/>
    </source>
</evidence>
<dbReference type="GO" id="GO:0004697">
    <property type="term" value="F:diacylglycerol-dependent serine/threonine kinase activity"/>
    <property type="evidence" value="ECO:0007669"/>
    <property type="project" value="UniProtKB-EC"/>
</dbReference>
<dbReference type="InterPro" id="IPR000719">
    <property type="entry name" value="Prot_kinase_dom"/>
</dbReference>
<evidence type="ECO:0000256" key="1">
    <source>
        <dbReference type="ARBA" id="ARBA00022527"/>
    </source>
</evidence>
<reference evidence="8 9" key="1">
    <citation type="submission" date="2011-07" db="EMBL/GenBank/DDBJ databases">
        <authorList>
            <person name="Coyne R."/>
            <person name="Brami D."/>
            <person name="Johnson J."/>
            <person name="Hostetler J."/>
            <person name="Hannick L."/>
            <person name="Clark T."/>
            <person name="Cassidy-Hanley D."/>
            <person name="Inman J."/>
        </authorList>
    </citation>
    <scope>NUCLEOTIDE SEQUENCE [LARGE SCALE GENOMIC DNA]</scope>
    <source>
        <strain evidence="8 9">G5</strain>
    </source>
</reference>
<organism evidence="8 9">
    <name type="scientific">Ichthyophthirius multifiliis</name>
    <name type="common">White spot disease agent</name>
    <name type="synonym">Ich</name>
    <dbReference type="NCBI Taxonomy" id="5932"/>
    <lineage>
        <taxon>Eukaryota</taxon>
        <taxon>Sar</taxon>
        <taxon>Alveolata</taxon>
        <taxon>Ciliophora</taxon>
        <taxon>Intramacronucleata</taxon>
        <taxon>Oligohymenophorea</taxon>
        <taxon>Hymenostomatida</taxon>
        <taxon>Ophryoglenina</taxon>
        <taxon>Ichthyophthirius</taxon>
    </lineage>
</organism>
<protein>
    <submittedName>
        <fullName evidence="8">Protein kinase domain protein</fullName>
        <ecNumber evidence="8">2.7.11.13</ecNumber>
    </submittedName>
</protein>
<dbReference type="Gene3D" id="1.10.510.10">
    <property type="entry name" value="Transferase(Phosphotransferase) domain 1"/>
    <property type="match status" value="1"/>
</dbReference>